<protein>
    <recommendedName>
        <fullName evidence="4">DUF1677 family protein</fullName>
    </recommendedName>
</protein>
<comment type="caution">
    <text evidence="2">The sequence shown here is derived from an EMBL/GenBank/DDBJ whole genome shotgun (WGS) entry which is preliminary data.</text>
</comment>
<evidence type="ECO:0008006" key="4">
    <source>
        <dbReference type="Google" id="ProtNLM"/>
    </source>
</evidence>
<feature type="non-terminal residue" evidence="2">
    <location>
        <position position="1"/>
    </location>
</feature>
<accession>S8CWR6</accession>
<dbReference type="InterPro" id="IPR012876">
    <property type="entry name" value="DUF1677_pln"/>
</dbReference>
<dbReference type="PANTHER" id="PTHR33108:SF76">
    <property type="entry name" value="OS06G0199402 PROTEIN"/>
    <property type="match status" value="1"/>
</dbReference>
<dbReference type="PANTHER" id="PTHR33108">
    <property type="entry name" value="OS01G0745000 PROTEIN"/>
    <property type="match status" value="1"/>
</dbReference>
<name>S8CWR6_9LAMI</name>
<evidence type="ECO:0000256" key="1">
    <source>
        <dbReference type="SAM" id="MobiDB-lite"/>
    </source>
</evidence>
<feature type="region of interest" description="Disordered" evidence="1">
    <location>
        <begin position="95"/>
        <end position="114"/>
    </location>
</feature>
<dbReference type="EMBL" id="AUSU01002156">
    <property type="protein sequence ID" value="EPS69361.1"/>
    <property type="molecule type" value="Genomic_DNA"/>
</dbReference>
<reference evidence="2 3" key="1">
    <citation type="journal article" date="2013" name="BMC Genomics">
        <title>The miniature genome of a carnivorous plant Genlisea aurea contains a low number of genes and short non-coding sequences.</title>
        <authorList>
            <person name="Leushkin E.V."/>
            <person name="Sutormin R.A."/>
            <person name="Nabieva E.R."/>
            <person name="Penin A.A."/>
            <person name="Kondrashov A.S."/>
            <person name="Logacheva M.D."/>
        </authorList>
    </citation>
    <scope>NUCLEOTIDE SEQUENCE [LARGE SCALE GENOMIC DNA]</scope>
</reference>
<evidence type="ECO:0000313" key="3">
    <source>
        <dbReference type="Proteomes" id="UP000015453"/>
    </source>
</evidence>
<feature type="compositionally biased region" description="Basic residues" evidence="1">
    <location>
        <begin position="99"/>
        <end position="108"/>
    </location>
</feature>
<dbReference type="Proteomes" id="UP000015453">
    <property type="component" value="Unassembled WGS sequence"/>
</dbReference>
<dbReference type="OrthoDB" id="1911663at2759"/>
<evidence type="ECO:0000313" key="2">
    <source>
        <dbReference type="EMBL" id="EPS69361.1"/>
    </source>
</evidence>
<dbReference type="AlphaFoldDB" id="S8CWR6"/>
<keyword evidence="3" id="KW-1185">Reference proteome</keyword>
<dbReference type="Pfam" id="PF07911">
    <property type="entry name" value="DUF1677"/>
    <property type="match status" value="1"/>
</dbReference>
<gene>
    <name evidence="2" type="ORF">M569_05406</name>
</gene>
<sequence>EVGFARCDCCGLTEECTEEYIESVRERFSGRWICGLCAEAVEDEISRSEDMIGKEEALNQHMSFCRRFKASTLIQNPTDDLISAVKQLLLKSLDSPPRPVRKVSRSRRSCLGPI</sequence>
<proteinExistence type="predicted"/>
<organism evidence="2 3">
    <name type="scientific">Genlisea aurea</name>
    <dbReference type="NCBI Taxonomy" id="192259"/>
    <lineage>
        <taxon>Eukaryota</taxon>
        <taxon>Viridiplantae</taxon>
        <taxon>Streptophyta</taxon>
        <taxon>Embryophyta</taxon>
        <taxon>Tracheophyta</taxon>
        <taxon>Spermatophyta</taxon>
        <taxon>Magnoliopsida</taxon>
        <taxon>eudicotyledons</taxon>
        <taxon>Gunneridae</taxon>
        <taxon>Pentapetalae</taxon>
        <taxon>asterids</taxon>
        <taxon>lamiids</taxon>
        <taxon>Lamiales</taxon>
        <taxon>Lentibulariaceae</taxon>
        <taxon>Genlisea</taxon>
    </lineage>
</organism>
<feature type="non-terminal residue" evidence="2">
    <location>
        <position position="114"/>
    </location>
</feature>